<dbReference type="EMBL" id="VLIF01000014">
    <property type="protein sequence ID" value="NAO78030.1"/>
    <property type="molecule type" value="Genomic_DNA"/>
</dbReference>
<proteinExistence type="predicted"/>
<reference evidence="1" key="1">
    <citation type="journal article" date="2020" name="Phytopathology">
        <title>Zucchini vein clearing disease is caused by several lineages within Pseudomonas syringae species complex.</title>
        <authorList>
            <person name="Lacault C."/>
            <person name="Briand M."/>
            <person name="Jacques M.A."/>
            <person name="Darrasse A."/>
        </authorList>
    </citation>
    <scope>NUCLEOTIDE SEQUENCE</scope>
    <source>
        <strain evidence="1">P123</strain>
    </source>
</reference>
<sequence>MDKSVNKPWKDCPGRYRVWATGHHRFLTLSDLLPVSGKVKEKTSPDTLQAPKHVMSSATDLPPEIVGLTVDKVGKSTCEARGARLAPGWLFFVQMHSVVASMSR</sequence>
<dbReference type="AlphaFoldDB" id="A0A6B2B934"/>
<evidence type="ECO:0000313" key="1">
    <source>
        <dbReference type="EMBL" id="NAO78030.1"/>
    </source>
</evidence>
<accession>A0A6B2B934</accession>
<protein>
    <submittedName>
        <fullName evidence="1">Uncharacterized protein</fullName>
    </submittedName>
</protein>
<gene>
    <name evidence="1" type="ORF">PspP123CL_19175</name>
</gene>
<name>A0A6B2B934_PSESX</name>
<comment type="caution">
    <text evidence="1">The sequence shown here is derived from an EMBL/GenBank/DDBJ whole genome shotgun (WGS) entry which is preliminary data.</text>
</comment>
<organism evidence="1">
    <name type="scientific">Pseudomonas syringae</name>
    <dbReference type="NCBI Taxonomy" id="317"/>
    <lineage>
        <taxon>Bacteria</taxon>
        <taxon>Pseudomonadati</taxon>
        <taxon>Pseudomonadota</taxon>
        <taxon>Gammaproteobacteria</taxon>
        <taxon>Pseudomonadales</taxon>
        <taxon>Pseudomonadaceae</taxon>
        <taxon>Pseudomonas</taxon>
    </lineage>
</organism>